<protein>
    <submittedName>
        <fullName evidence="1">Uncharacterized protein</fullName>
    </submittedName>
</protein>
<gene>
    <name evidence="1" type="ORF">BE04_25755</name>
</gene>
<accession>A0A150PJG8</accession>
<sequence>MWAGTFVDVEPGIYTDLFTGAEIEASPSASLPRDAVATSEPKDGAALPLDRVLSDFPVALLVRATQRGQ</sequence>
<dbReference type="EMBL" id="JELX01002312">
    <property type="protein sequence ID" value="KYF55815.1"/>
    <property type="molecule type" value="Genomic_DNA"/>
</dbReference>
<organism evidence="1 2">
    <name type="scientific">Sorangium cellulosum</name>
    <name type="common">Polyangium cellulosum</name>
    <dbReference type="NCBI Taxonomy" id="56"/>
    <lineage>
        <taxon>Bacteria</taxon>
        <taxon>Pseudomonadati</taxon>
        <taxon>Myxococcota</taxon>
        <taxon>Polyangia</taxon>
        <taxon>Polyangiales</taxon>
        <taxon>Polyangiaceae</taxon>
        <taxon>Sorangium</taxon>
    </lineage>
</organism>
<proteinExistence type="predicted"/>
<reference evidence="1 2" key="1">
    <citation type="submission" date="2014-02" db="EMBL/GenBank/DDBJ databases">
        <title>The small core and large imbalanced accessory genome model reveals a collaborative survival strategy of Sorangium cellulosum strains in nature.</title>
        <authorList>
            <person name="Han K."/>
            <person name="Peng R."/>
            <person name="Blom J."/>
            <person name="Li Y.-Z."/>
        </authorList>
    </citation>
    <scope>NUCLEOTIDE SEQUENCE [LARGE SCALE GENOMIC DNA]</scope>
    <source>
        <strain evidence="1 2">So0157-18</strain>
    </source>
</reference>
<evidence type="ECO:0000313" key="2">
    <source>
        <dbReference type="Proteomes" id="UP000075604"/>
    </source>
</evidence>
<dbReference type="AlphaFoldDB" id="A0A150PJG8"/>
<comment type="caution">
    <text evidence="1">The sequence shown here is derived from an EMBL/GenBank/DDBJ whole genome shotgun (WGS) entry which is preliminary data.</text>
</comment>
<dbReference type="Proteomes" id="UP000075604">
    <property type="component" value="Unassembled WGS sequence"/>
</dbReference>
<evidence type="ECO:0000313" key="1">
    <source>
        <dbReference type="EMBL" id="KYF55815.1"/>
    </source>
</evidence>
<name>A0A150PJG8_SORCE</name>